<reference evidence="6 7" key="1">
    <citation type="submission" date="2022-06" db="EMBL/GenBank/DDBJ databases">
        <title>Endosaccharibacter gen. nov., sp. nov., endophytic bacteria isolated from sugarcane.</title>
        <authorList>
            <person name="Pitiwittayakul N."/>
            <person name="Yukphan P."/>
            <person name="Charoenyingcharoen P."/>
            <person name="Tanasupawat S."/>
        </authorList>
    </citation>
    <scope>NUCLEOTIDE SEQUENCE [LARGE SCALE GENOMIC DNA]</scope>
    <source>
        <strain evidence="6 7">KSS8</strain>
    </source>
</reference>
<dbReference type="InterPro" id="IPR012132">
    <property type="entry name" value="GMC_OxRdtase"/>
</dbReference>
<evidence type="ECO:0000259" key="5">
    <source>
        <dbReference type="PROSITE" id="PS00624"/>
    </source>
</evidence>
<dbReference type="SUPFAM" id="SSF51905">
    <property type="entry name" value="FAD/NAD(P)-binding domain"/>
    <property type="match status" value="1"/>
</dbReference>
<sequence>MQADVIVVGAGAGGCAVAARLAAARPDRTVVLVETGPAGPSLLCRIPLGIAALVGRKSARNSAFDTVPQPGLGGRKGFQPRGRGVGGSTLINAMICIRGQREDYDGWKAEGCDGWGWDDVLPFFRKLEDHAGGDSEWHGAGGPLRVENLRERNPVTERFIQAGLEAGFPACDDFNGATQDGIGRFQVFHDRGVRRDAGTAYLSGARTRLPNLRILSGAMVSRIRFRDGRAIGITVQRDATTEVIDAGCEIVLAAGAFGTPQLLLASGIGDANALRSLGIPVLADRKEVGRNLQDHLDYTINMRCGAEGLFGIDLRTARRLPGGFLRWMRHGRGMLTSNVAEAGGFLRASETAERPDVQLHFCIGLVDDHNRRPRLGPGYSIHVCALRPHSRGTVRIASSNLRAAPVIDPGFLSDSRDLETLVAGTRLAERIIDAPALAALGGRPAYGEKNQDDDALRALIRQRTDTIYHPVGTCRMGADEAAVVDPRLRVRGVRGLRIADASIMPRLISGNTQTPTVMIGEKAAAMILEDTAN</sequence>
<dbReference type="EMBL" id="JAMSKV010000002">
    <property type="protein sequence ID" value="MCQ8277499.1"/>
    <property type="molecule type" value="Genomic_DNA"/>
</dbReference>
<dbReference type="PROSITE" id="PS00624">
    <property type="entry name" value="GMC_OXRED_2"/>
    <property type="match status" value="1"/>
</dbReference>
<comment type="similarity">
    <text evidence="2">Belongs to the GMC oxidoreductase family.</text>
</comment>
<organism evidence="6 7">
    <name type="scientific">Endosaccharibacter trunci</name>
    <dbReference type="NCBI Taxonomy" id="2812733"/>
    <lineage>
        <taxon>Bacteria</taxon>
        <taxon>Pseudomonadati</taxon>
        <taxon>Pseudomonadota</taxon>
        <taxon>Alphaproteobacteria</taxon>
        <taxon>Acetobacterales</taxon>
        <taxon>Acetobacteraceae</taxon>
        <taxon>Endosaccharibacter</taxon>
    </lineage>
</organism>
<dbReference type="SUPFAM" id="SSF54373">
    <property type="entry name" value="FAD-linked reductases, C-terminal domain"/>
    <property type="match status" value="1"/>
</dbReference>
<accession>A0ABT1W3Q3</accession>
<dbReference type="PANTHER" id="PTHR11552">
    <property type="entry name" value="GLUCOSE-METHANOL-CHOLINE GMC OXIDOREDUCTASE"/>
    <property type="match status" value="1"/>
</dbReference>
<gene>
    <name evidence="6" type="ORF">NFI95_03420</name>
</gene>
<dbReference type="PIRSF" id="PIRSF000137">
    <property type="entry name" value="Alcohol_oxidase"/>
    <property type="match status" value="1"/>
</dbReference>
<keyword evidence="4" id="KW-0274">FAD</keyword>
<dbReference type="PANTHER" id="PTHR11552:SF147">
    <property type="entry name" value="CHOLINE DEHYDROGENASE, MITOCHONDRIAL"/>
    <property type="match status" value="1"/>
</dbReference>
<keyword evidence="7" id="KW-1185">Reference proteome</keyword>
<dbReference type="InterPro" id="IPR007867">
    <property type="entry name" value="GMC_OxRtase_C"/>
</dbReference>
<dbReference type="Pfam" id="PF05199">
    <property type="entry name" value="GMC_oxred_C"/>
    <property type="match status" value="1"/>
</dbReference>
<evidence type="ECO:0000313" key="7">
    <source>
        <dbReference type="Proteomes" id="UP001524587"/>
    </source>
</evidence>
<dbReference type="Gene3D" id="3.50.50.60">
    <property type="entry name" value="FAD/NAD(P)-binding domain"/>
    <property type="match status" value="1"/>
</dbReference>
<proteinExistence type="inferred from homology"/>
<dbReference type="InterPro" id="IPR036188">
    <property type="entry name" value="FAD/NAD-bd_sf"/>
</dbReference>
<dbReference type="Pfam" id="PF00732">
    <property type="entry name" value="GMC_oxred_N"/>
    <property type="match status" value="1"/>
</dbReference>
<dbReference type="RefSeq" id="WP_422862943.1">
    <property type="nucleotide sequence ID" value="NZ_JAMSKV010000002.1"/>
</dbReference>
<dbReference type="Proteomes" id="UP001524587">
    <property type="component" value="Unassembled WGS sequence"/>
</dbReference>
<comment type="caution">
    <text evidence="6">The sequence shown here is derived from an EMBL/GenBank/DDBJ whole genome shotgun (WGS) entry which is preliminary data.</text>
</comment>
<protein>
    <submittedName>
        <fullName evidence="6">GMC family oxidoreductase N-terminal domain-containing protein</fullName>
    </submittedName>
</protein>
<name>A0ABT1W3Q3_9PROT</name>
<feature type="domain" description="Glucose-methanol-choline oxidoreductase N-terminal" evidence="5">
    <location>
        <begin position="255"/>
        <end position="269"/>
    </location>
</feature>
<evidence type="ECO:0000256" key="2">
    <source>
        <dbReference type="ARBA" id="ARBA00010790"/>
    </source>
</evidence>
<evidence type="ECO:0000256" key="4">
    <source>
        <dbReference type="ARBA" id="ARBA00022827"/>
    </source>
</evidence>
<keyword evidence="3" id="KW-0285">Flavoprotein</keyword>
<dbReference type="Gene3D" id="3.30.560.10">
    <property type="entry name" value="Glucose Oxidase, domain 3"/>
    <property type="match status" value="1"/>
</dbReference>
<dbReference type="InterPro" id="IPR000172">
    <property type="entry name" value="GMC_OxRdtase_N"/>
</dbReference>
<evidence type="ECO:0000256" key="1">
    <source>
        <dbReference type="ARBA" id="ARBA00001974"/>
    </source>
</evidence>
<evidence type="ECO:0000313" key="6">
    <source>
        <dbReference type="EMBL" id="MCQ8277499.1"/>
    </source>
</evidence>
<comment type="cofactor">
    <cofactor evidence="1">
        <name>FAD</name>
        <dbReference type="ChEBI" id="CHEBI:57692"/>
    </cofactor>
</comment>
<evidence type="ECO:0000256" key="3">
    <source>
        <dbReference type="ARBA" id="ARBA00022630"/>
    </source>
</evidence>